<reference evidence="1" key="1">
    <citation type="journal article" date="2019" name="Emerg. Microbes Infect.">
        <title>Comprehensive subspecies identification of 175 nontuberculous mycobacteria species based on 7547 genomic profiles.</title>
        <authorList>
            <person name="Matsumoto Y."/>
            <person name="Kinjo T."/>
            <person name="Motooka D."/>
            <person name="Nabeya D."/>
            <person name="Jung N."/>
            <person name="Uechi K."/>
            <person name="Horii T."/>
            <person name="Iida T."/>
            <person name="Fujita J."/>
            <person name="Nakamura S."/>
        </authorList>
    </citation>
    <scope>NUCLEOTIDE SEQUENCE [LARGE SCALE GENOMIC DNA]</scope>
    <source>
        <strain evidence="1">JCM 13671</strain>
    </source>
</reference>
<dbReference type="Proteomes" id="UP000466931">
    <property type="component" value="Chromosome"/>
</dbReference>
<reference evidence="1" key="2">
    <citation type="submission" date="2020-02" db="EMBL/GenBank/DDBJ databases">
        <authorList>
            <person name="Matsumoto Y."/>
            <person name="Motooka D."/>
            <person name="Nakamura S."/>
        </authorList>
    </citation>
    <scope>NUCLEOTIDE SEQUENCE</scope>
    <source>
        <strain evidence="1">JCM 13671</strain>
    </source>
</reference>
<dbReference type="EMBL" id="AP022612">
    <property type="protein sequence ID" value="BBZ32184.1"/>
    <property type="molecule type" value="Genomic_DNA"/>
</dbReference>
<gene>
    <name evidence="1" type="ORF">MCNF_07890</name>
</gene>
<sequence length="66" mass="6710">MADWDGAGYSAVSGLQPQMAAEALSLLTPSGSEDVLDIGCGDGASPLTCCWTSSPTMRSTPTNWSG</sequence>
<dbReference type="SUPFAM" id="SSF53335">
    <property type="entry name" value="S-adenosyl-L-methionine-dependent methyltransferases"/>
    <property type="match status" value="1"/>
</dbReference>
<proteinExistence type="predicted"/>
<organism evidence="1 2">
    <name type="scientific">Mycolicibacterium confluentis</name>
    <dbReference type="NCBI Taxonomy" id="28047"/>
    <lineage>
        <taxon>Bacteria</taxon>
        <taxon>Bacillati</taxon>
        <taxon>Actinomycetota</taxon>
        <taxon>Actinomycetes</taxon>
        <taxon>Mycobacteriales</taxon>
        <taxon>Mycobacteriaceae</taxon>
        <taxon>Mycolicibacterium</taxon>
    </lineage>
</organism>
<dbReference type="AlphaFoldDB" id="A0A7I7XSP7"/>
<name>A0A7I7XSP7_9MYCO</name>
<dbReference type="InterPro" id="IPR029063">
    <property type="entry name" value="SAM-dependent_MTases_sf"/>
</dbReference>
<dbReference type="OrthoDB" id="5174037at2"/>
<evidence type="ECO:0000313" key="2">
    <source>
        <dbReference type="Proteomes" id="UP000466931"/>
    </source>
</evidence>
<dbReference type="Gene3D" id="3.40.50.150">
    <property type="entry name" value="Vaccinia Virus protein VP39"/>
    <property type="match status" value="1"/>
</dbReference>
<evidence type="ECO:0000313" key="1">
    <source>
        <dbReference type="EMBL" id="BBZ32184.1"/>
    </source>
</evidence>
<dbReference type="RefSeq" id="WP_085153839.1">
    <property type="nucleotide sequence ID" value="NZ_AP022612.1"/>
</dbReference>
<protein>
    <submittedName>
        <fullName evidence="1">Uncharacterized protein</fullName>
    </submittedName>
</protein>
<accession>A0A7I7XSP7</accession>
<keyword evidence="2" id="KW-1185">Reference proteome</keyword>